<keyword evidence="6" id="KW-0934">Plastid</keyword>
<accession>A0A067XP71</accession>
<dbReference type="SUPFAM" id="SSF56568">
    <property type="entry name" value="Non-globular alpha+beta subunits of globular proteins"/>
    <property type="match status" value="1"/>
</dbReference>
<keyword evidence="9" id="KW-0793">Thylakoid</keyword>
<comment type="function">
    <text evidence="12">Light-harvesting photosynthetic tetrapyrrole chromophore-protein from the phycobiliprotein complex.</text>
</comment>
<evidence type="ECO:0000256" key="13">
    <source>
        <dbReference type="ARBA" id="ARBA00033755"/>
    </source>
</evidence>
<evidence type="ECO:0000256" key="4">
    <source>
        <dbReference type="ARBA" id="ARBA00022528"/>
    </source>
</evidence>
<comment type="subunit">
    <text evidence="13">Heterotetramer of 2 different alpha chains and 2 identical beta chains which form 2 alpha-beta heterodimers within the heterotetramer.</text>
</comment>
<keyword evidence="10" id="KW-0472">Membrane</keyword>
<keyword evidence="14" id="KW-0732">Signal</keyword>
<dbReference type="GO" id="GO:0009535">
    <property type="term" value="C:chloroplast thylakoid membrane"/>
    <property type="evidence" value="ECO:0007669"/>
    <property type="project" value="UniProtKB-SubCell"/>
</dbReference>
<sequence length="132" mass="13651">MFTKTVAALAIVGSAAAYVPPMMSLSANRREVVAGAAAASVIAPLAANAKIEKGDAIKAPFITLFDNRGCEVKKNNYSGPKANGAEDDQCIKLTMESVKVSEDTAAKKLGEFIGLKATAVGVKSISGVTKKY</sequence>
<reference evidence="16" key="1">
    <citation type="submission" date="2013-06" db="EMBL/GenBank/DDBJ databases">
        <title>Quantum coherence of cryptophyte phycoerythrin.</title>
        <authorList>
            <person name="Teng C.-Y."/>
            <person name="Green B.R."/>
        </authorList>
    </citation>
    <scope>NUCLEOTIDE SEQUENCE</scope>
    <source>
        <strain evidence="16">M1312</strain>
    </source>
</reference>
<keyword evidence="11" id="KW-0089">Bile pigment</keyword>
<comment type="subcellular location">
    <subcellularLocation>
        <location evidence="1">Plastid</location>
        <location evidence="1">Chloroplast thylakoid membrane</location>
        <topology evidence="1">Peripheral membrane protein</topology>
        <orientation evidence="1">Lumenal side</orientation>
    </subcellularLocation>
</comment>
<dbReference type="Pfam" id="PF02972">
    <property type="entry name" value="Phycoerythr_ab"/>
    <property type="match status" value="1"/>
</dbReference>
<keyword evidence="4" id="KW-0150">Chloroplast</keyword>
<feature type="domain" description="Phycoerythrin alpha chain" evidence="15">
    <location>
        <begin position="58"/>
        <end position="114"/>
    </location>
</feature>
<keyword evidence="3" id="KW-0813">Transport</keyword>
<evidence type="ECO:0000256" key="7">
    <source>
        <dbReference type="ARBA" id="ARBA00022982"/>
    </source>
</evidence>
<dbReference type="InterPro" id="IPR037011">
    <property type="entry name" value="Phycoerythr-like_a_sf"/>
</dbReference>
<comment type="similarity">
    <text evidence="2">Belongs to the phycoerythrin family.</text>
</comment>
<keyword evidence="7" id="KW-0249">Electron transport</keyword>
<evidence type="ECO:0000256" key="14">
    <source>
        <dbReference type="SAM" id="SignalP"/>
    </source>
</evidence>
<dbReference type="InterPro" id="IPR004228">
    <property type="entry name" value="Phycoerythr_a"/>
</dbReference>
<dbReference type="InterPro" id="IPR011070">
    <property type="entry name" value="Globular_prot_asu/bsu"/>
</dbReference>
<evidence type="ECO:0000256" key="8">
    <source>
        <dbReference type="ARBA" id="ARBA00022991"/>
    </source>
</evidence>
<dbReference type="GO" id="GO:0015979">
    <property type="term" value="P:photosynthesis"/>
    <property type="evidence" value="ECO:0007669"/>
    <property type="project" value="UniProtKB-KW"/>
</dbReference>
<evidence type="ECO:0000256" key="1">
    <source>
        <dbReference type="ARBA" id="ARBA00004622"/>
    </source>
</evidence>
<feature type="chain" id="PRO_5001648012" evidence="14">
    <location>
        <begin position="18"/>
        <end position="132"/>
    </location>
</feature>
<dbReference type="Gene3D" id="3.90.510.10">
    <property type="entry name" value="Phycoerythrin alpha chain"/>
    <property type="match status" value="1"/>
</dbReference>
<evidence type="ECO:0000256" key="3">
    <source>
        <dbReference type="ARBA" id="ARBA00022448"/>
    </source>
</evidence>
<evidence type="ECO:0000256" key="12">
    <source>
        <dbReference type="ARBA" id="ARBA00033724"/>
    </source>
</evidence>
<evidence type="ECO:0000256" key="5">
    <source>
        <dbReference type="ARBA" id="ARBA00022531"/>
    </source>
</evidence>
<evidence type="ECO:0000256" key="11">
    <source>
        <dbReference type="ARBA" id="ARBA00023307"/>
    </source>
</evidence>
<evidence type="ECO:0000256" key="2">
    <source>
        <dbReference type="ARBA" id="ARBA00010039"/>
    </source>
</evidence>
<name>A0A067XP71_9CRYP</name>
<feature type="signal peptide" evidence="14">
    <location>
        <begin position="1"/>
        <end position="17"/>
    </location>
</feature>
<keyword evidence="8" id="KW-0157">Chromophore</keyword>
<gene>
    <name evidence="16" type="primary">cpeAL2</name>
</gene>
<dbReference type="GO" id="GO:0030089">
    <property type="term" value="C:phycobilisome"/>
    <property type="evidence" value="ECO:0007669"/>
    <property type="project" value="InterPro"/>
</dbReference>
<evidence type="ECO:0000256" key="6">
    <source>
        <dbReference type="ARBA" id="ARBA00022640"/>
    </source>
</evidence>
<keyword evidence="5" id="KW-0602">Photosynthesis</keyword>
<evidence type="ECO:0000259" key="15">
    <source>
        <dbReference type="Pfam" id="PF02972"/>
    </source>
</evidence>
<protein>
    <submittedName>
        <fullName evidence="16">Phycoerythrin alpha subunit L2</fullName>
    </submittedName>
</protein>
<dbReference type="AlphaFoldDB" id="A0A067XP71"/>
<proteinExistence type="evidence at transcript level"/>
<organism evidence="16">
    <name type="scientific">Chroomonas sp. M1312</name>
    <dbReference type="NCBI Taxonomy" id="179792"/>
    <lineage>
        <taxon>Eukaryota</taxon>
        <taxon>Cryptophyceae</taxon>
        <taxon>Pyrenomonadales</taxon>
        <taxon>Chroomonadaceae</taxon>
        <taxon>Chroomonas</taxon>
    </lineage>
</organism>
<evidence type="ECO:0000256" key="9">
    <source>
        <dbReference type="ARBA" id="ARBA00023078"/>
    </source>
</evidence>
<dbReference type="EMBL" id="KF254469">
    <property type="protein sequence ID" value="AGR45596.1"/>
    <property type="molecule type" value="mRNA"/>
</dbReference>
<evidence type="ECO:0000256" key="10">
    <source>
        <dbReference type="ARBA" id="ARBA00023136"/>
    </source>
</evidence>
<evidence type="ECO:0000313" key="16">
    <source>
        <dbReference type="EMBL" id="AGR45596.1"/>
    </source>
</evidence>